<name>A0AAD7FAS3_9AGAR</name>
<comment type="caution">
    <text evidence="1">The sequence shown here is derived from an EMBL/GenBank/DDBJ whole genome shotgun (WGS) entry which is preliminary data.</text>
</comment>
<evidence type="ECO:0000313" key="1">
    <source>
        <dbReference type="EMBL" id="KAJ7607722.1"/>
    </source>
</evidence>
<reference evidence="1" key="1">
    <citation type="submission" date="2023-03" db="EMBL/GenBank/DDBJ databases">
        <title>Massive genome expansion in bonnet fungi (Mycena s.s.) driven by repeated elements and novel gene families across ecological guilds.</title>
        <authorList>
            <consortium name="Lawrence Berkeley National Laboratory"/>
            <person name="Harder C.B."/>
            <person name="Miyauchi S."/>
            <person name="Viragh M."/>
            <person name="Kuo A."/>
            <person name="Thoen E."/>
            <person name="Andreopoulos B."/>
            <person name="Lu D."/>
            <person name="Skrede I."/>
            <person name="Drula E."/>
            <person name="Henrissat B."/>
            <person name="Morin E."/>
            <person name="Kohler A."/>
            <person name="Barry K."/>
            <person name="LaButti K."/>
            <person name="Morin E."/>
            <person name="Salamov A."/>
            <person name="Lipzen A."/>
            <person name="Mereny Z."/>
            <person name="Hegedus B."/>
            <person name="Baldrian P."/>
            <person name="Stursova M."/>
            <person name="Weitz H."/>
            <person name="Taylor A."/>
            <person name="Grigoriev I.V."/>
            <person name="Nagy L.G."/>
            <person name="Martin F."/>
            <person name="Kauserud H."/>
        </authorList>
    </citation>
    <scope>NUCLEOTIDE SEQUENCE</scope>
    <source>
        <strain evidence="1">9284</strain>
    </source>
</reference>
<dbReference type="AlphaFoldDB" id="A0AAD7FAS3"/>
<dbReference type="EMBL" id="JARKIF010000048">
    <property type="protein sequence ID" value="KAJ7607722.1"/>
    <property type="molecule type" value="Genomic_DNA"/>
</dbReference>
<accession>A0AAD7FAS3</accession>
<keyword evidence="2" id="KW-1185">Reference proteome</keyword>
<gene>
    <name evidence="1" type="ORF">FB45DRAFT_947586</name>
</gene>
<evidence type="ECO:0000313" key="2">
    <source>
        <dbReference type="Proteomes" id="UP001221142"/>
    </source>
</evidence>
<protein>
    <submittedName>
        <fullName evidence="1">Uncharacterized protein</fullName>
    </submittedName>
</protein>
<dbReference type="Proteomes" id="UP001221142">
    <property type="component" value="Unassembled WGS sequence"/>
</dbReference>
<organism evidence="1 2">
    <name type="scientific">Roridomyces roridus</name>
    <dbReference type="NCBI Taxonomy" id="1738132"/>
    <lineage>
        <taxon>Eukaryota</taxon>
        <taxon>Fungi</taxon>
        <taxon>Dikarya</taxon>
        <taxon>Basidiomycota</taxon>
        <taxon>Agaricomycotina</taxon>
        <taxon>Agaricomycetes</taxon>
        <taxon>Agaricomycetidae</taxon>
        <taxon>Agaricales</taxon>
        <taxon>Marasmiineae</taxon>
        <taxon>Mycenaceae</taxon>
        <taxon>Roridomyces</taxon>
    </lineage>
</organism>
<proteinExistence type="predicted"/>
<sequence>MENGPRFSSNFSFRTAPDGVPQYPGAFFPASQDVVVQGGTFTSNVHIHQEHPTPTEDYRWIRRGDIHLMREIRLGRACSAVYRCPNLRNDVRRVYSAKVQGAESQQAVVVYQGENAQHQWRDFVVRHSRFWHPNVLQIFGLANFSGIYAVITQDDLLTYADYLELRRLSPLMTIYQYACWEVDSWNIWLRSEPPLPTIDQTIPWIKCSTGRLCVEFSNSCFAPDINFLISRSGFRLSNVPEALNETNSEMIACQMLPLDLHHDLCLRTFAHFVRVETPGVIPGAIVYGPTGSSVIVPPPPGRFATGGWYCANHWKRDPVLFEDALGNGWTGFSACMIYKGKIRSCYNAYEDWLPQANHVFTHLGVFSDQKDYIFVRFAQCVLHIPTPRVSPPPDGYLFVRSPVYMMTDRSSFAWSQSAWFWSLDPTGTNPLTEEDALNHGFPVVELTTSLLGVYWDTEFYKELRRFHAAKGFDPDSQDVAKHLGCSLMELPGDKETIHAHGQFHRATLGLTHIGSS</sequence>